<dbReference type="EMBL" id="SRKZ01000001">
    <property type="protein sequence ID" value="TGD83082.1"/>
    <property type="molecule type" value="Genomic_DNA"/>
</dbReference>
<dbReference type="Pfam" id="PF07642">
    <property type="entry name" value="BBP2"/>
    <property type="match status" value="1"/>
</dbReference>
<reference evidence="2 3" key="1">
    <citation type="submission" date="2019-04" db="EMBL/GenBank/DDBJ databases">
        <authorList>
            <person name="Feng G."/>
            <person name="Zhang J."/>
            <person name="Zhu H."/>
        </authorList>
    </citation>
    <scope>NUCLEOTIDE SEQUENCE [LARGE SCALE GENOMIC DNA]</scope>
    <source>
        <strain evidence="2 3">JCM 19491</strain>
    </source>
</reference>
<evidence type="ECO:0000313" key="3">
    <source>
        <dbReference type="Proteomes" id="UP000298284"/>
    </source>
</evidence>
<accession>A0A4Z0MTD7</accession>
<evidence type="ECO:0000256" key="1">
    <source>
        <dbReference type="SAM" id="SignalP"/>
    </source>
</evidence>
<dbReference type="RefSeq" id="WP_135529234.1">
    <property type="nucleotide sequence ID" value="NZ_SRKZ01000001.1"/>
</dbReference>
<organism evidence="2 3">
    <name type="scientific">Hymenobacter wooponensis</name>
    <dbReference type="NCBI Taxonomy" id="1525360"/>
    <lineage>
        <taxon>Bacteria</taxon>
        <taxon>Pseudomonadati</taxon>
        <taxon>Bacteroidota</taxon>
        <taxon>Cytophagia</taxon>
        <taxon>Cytophagales</taxon>
        <taxon>Hymenobacteraceae</taxon>
        <taxon>Hymenobacter</taxon>
    </lineage>
</organism>
<dbReference type="InterPro" id="IPR023614">
    <property type="entry name" value="Porin_dom_sf"/>
</dbReference>
<keyword evidence="3" id="KW-1185">Reference proteome</keyword>
<dbReference type="InterPro" id="IPR011486">
    <property type="entry name" value="BBP2"/>
</dbReference>
<gene>
    <name evidence="2" type="ORF">EU557_04700</name>
</gene>
<dbReference type="Proteomes" id="UP000298284">
    <property type="component" value="Unassembled WGS sequence"/>
</dbReference>
<feature type="signal peptide" evidence="1">
    <location>
        <begin position="1"/>
        <end position="19"/>
    </location>
</feature>
<dbReference type="SUPFAM" id="SSF56935">
    <property type="entry name" value="Porins"/>
    <property type="match status" value="1"/>
</dbReference>
<dbReference type="AlphaFoldDB" id="A0A4Z0MTD7"/>
<keyword evidence="1" id="KW-0732">Signal</keyword>
<dbReference type="OrthoDB" id="103154at2"/>
<feature type="chain" id="PRO_5021369749" evidence="1">
    <location>
        <begin position="20"/>
        <end position="377"/>
    </location>
</feature>
<proteinExistence type="predicted"/>
<sequence>MKALSLLALGLLSASAVVAQTTPTTDSTLAVPPAVAPVEATAKPLTTYGFVDGYYGYDIKHAASNTRPGFLYSHNRQNEFTVNNAVLGMRYDNGQVRGALGLHAGTYVAANYANEDHVFKHIYEAYAGFRPFEKAWLDVGIFGSHIGFESALSKDNWTLTRSLMAENSPYYEAGARFTYEVDPKLTLTALVLNGWQNIRENNQKKAVGTQIQWKPTDKLLINSSTFYGNEQPQDLTKRRRYYHDFYISYAATDRLSVAGVFDVGKQEKVTRGSKADTWHTGAAFVRYKLADKWAAAGRAEYYYADHGVIINSISPNATDANFNVKSASLNLDYLPTSNVAFRVEGRVFHSGQNFLTDRNGQPTNNYGNITSSIALSF</sequence>
<dbReference type="Gene3D" id="2.40.160.10">
    <property type="entry name" value="Porin"/>
    <property type="match status" value="1"/>
</dbReference>
<protein>
    <submittedName>
        <fullName evidence="2">Porin</fullName>
    </submittedName>
</protein>
<name>A0A4Z0MTD7_9BACT</name>
<evidence type="ECO:0000313" key="2">
    <source>
        <dbReference type="EMBL" id="TGD83082.1"/>
    </source>
</evidence>
<comment type="caution">
    <text evidence="2">The sequence shown here is derived from an EMBL/GenBank/DDBJ whole genome shotgun (WGS) entry which is preliminary data.</text>
</comment>